<evidence type="ECO:0000256" key="9">
    <source>
        <dbReference type="ARBA" id="ARBA00023002"/>
    </source>
</evidence>
<evidence type="ECO:0000313" key="15">
    <source>
        <dbReference type="EMBL" id="MDQ0208317.1"/>
    </source>
</evidence>
<proteinExistence type="inferred from homology"/>
<evidence type="ECO:0000256" key="4">
    <source>
        <dbReference type="ARBA" id="ARBA00013076"/>
    </source>
</evidence>
<keyword evidence="8" id="KW-0521">NADP</keyword>
<comment type="pathway">
    <text evidence="2">Siderophore biosynthesis.</text>
</comment>
<dbReference type="EMBL" id="JAUSUA010000005">
    <property type="protein sequence ID" value="MDQ0208317.1"/>
    <property type="molecule type" value="Genomic_DNA"/>
</dbReference>
<dbReference type="Proteomes" id="UP001225034">
    <property type="component" value="Unassembled WGS sequence"/>
</dbReference>
<dbReference type="InterPro" id="IPR025700">
    <property type="entry name" value="Lys/Orn_oxygenase"/>
</dbReference>
<dbReference type="EC" id="1.14.13.59" evidence="4"/>
<evidence type="ECO:0000256" key="10">
    <source>
        <dbReference type="ARBA" id="ARBA00029939"/>
    </source>
</evidence>
<organism evidence="15 16">
    <name type="scientific">Alkalicoccobacillus murimartini</name>
    <dbReference type="NCBI Taxonomy" id="171685"/>
    <lineage>
        <taxon>Bacteria</taxon>
        <taxon>Bacillati</taxon>
        <taxon>Bacillota</taxon>
        <taxon>Bacilli</taxon>
        <taxon>Bacillales</taxon>
        <taxon>Bacillaceae</taxon>
        <taxon>Alkalicoccobacillus</taxon>
    </lineage>
</organism>
<evidence type="ECO:0000256" key="12">
    <source>
        <dbReference type="ARBA" id="ARBA00032493"/>
    </source>
</evidence>
<dbReference type="PANTHER" id="PTHR42802">
    <property type="entry name" value="MONOOXYGENASE"/>
    <property type="match status" value="1"/>
</dbReference>
<sequence length="433" mass="49673">MHIKEHVDLLGVGIGPFNLGLAALLEEGTNLTCRFFDQQTSLRWHPGMLIDQTDLQVPFLADLVTFANPKSSFTFLNYLHEQERLYAFYFFKRFDIPRKEYNAYLQWAAAKLTSCQFGVRVDDVEYDETKKHYLVTCTNNQNETKFAVTCKHIVMGTGSVPLIPGSLKDTVSGEDLVHSSEYLQNSEELKRSKSITIVGSGQSAAEIFYELLEDQDQFGYELSWFTRSAGFFQMEEGKLGLEMFSPEYVEYFHELPFSKRKEALPMLGGIRNGVQVKTLKNIYDLLYHRSIGLGHSPARIQAMSELDDIKRFDATTYELSFTQSQTESSFTHHSEKIVMATGYEPNVPKWFHKMKEDIIWESDTEFAVELDGRVQFKEPREANLFALTNVVHAHATSATNLQLAVQRNQRIINQVTGEETYPISRGNTFQQFF</sequence>
<reference evidence="15 16" key="1">
    <citation type="submission" date="2023-07" db="EMBL/GenBank/DDBJ databases">
        <title>Genomic Encyclopedia of Type Strains, Phase IV (KMG-IV): sequencing the most valuable type-strain genomes for metagenomic binning, comparative biology and taxonomic classification.</title>
        <authorList>
            <person name="Goeker M."/>
        </authorList>
    </citation>
    <scope>NUCLEOTIDE SEQUENCE [LARGE SCALE GENOMIC DNA]</scope>
    <source>
        <strain evidence="15 16">DSM 19154</strain>
    </source>
</reference>
<dbReference type="SUPFAM" id="SSF51905">
    <property type="entry name" value="FAD/NAD(P)-binding domain"/>
    <property type="match status" value="1"/>
</dbReference>
<evidence type="ECO:0000256" key="8">
    <source>
        <dbReference type="ARBA" id="ARBA00022857"/>
    </source>
</evidence>
<name>A0ABT9YM96_9BACI</name>
<keyword evidence="7" id="KW-0274">FAD</keyword>
<dbReference type="Gene3D" id="3.50.50.60">
    <property type="entry name" value="FAD/NAD(P)-binding domain"/>
    <property type="match status" value="1"/>
</dbReference>
<protein>
    <recommendedName>
        <fullName evidence="5">L-lysine N6-monooxygenase MbtG</fullName>
        <ecNumber evidence="4">1.14.13.59</ecNumber>
    </recommendedName>
    <alternativeName>
        <fullName evidence="13">Lysine 6-N-hydroxylase</fullName>
    </alternativeName>
    <alternativeName>
        <fullName evidence="12">Lysine N6-hydroxylase</fullName>
    </alternativeName>
    <alternativeName>
        <fullName evidence="10">Lysine-N-oxygenase</fullName>
    </alternativeName>
    <alternativeName>
        <fullName evidence="11">Mycobactin synthase protein G</fullName>
    </alternativeName>
</protein>
<evidence type="ECO:0000256" key="7">
    <source>
        <dbReference type="ARBA" id="ARBA00022827"/>
    </source>
</evidence>
<dbReference type="GO" id="GO:0047091">
    <property type="term" value="F:L-lysine 6-monooxygenase (NADPH) activity"/>
    <property type="evidence" value="ECO:0007669"/>
    <property type="project" value="UniProtKB-EC"/>
</dbReference>
<evidence type="ECO:0000256" key="3">
    <source>
        <dbReference type="ARBA" id="ARBA00007588"/>
    </source>
</evidence>
<comment type="caution">
    <text evidence="15">The sequence shown here is derived from an EMBL/GenBank/DDBJ whole genome shotgun (WGS) entry which is preliminary data.</text>
</comment>
<evidence type="ECO:0000256" key="5">
    <source>
        <dbReference type="ARBA" id="ARBA00016406"/>
    </source>
</evidence>
<evidence type="ECO:0000256" key="1">
    <source>
        <dbReference type="ARBA" id="ARBA00001974"/>
    </source>
</evidence>
<dbReference type="InterPro" id="IPR036188">
    <property type="entry name" value="FAD/NAD-bd_sf"/>
</dbReference>
<comment type="cofactor">
    <cofactor evidence="1">
        <name>FAD</name>
        <dbReference type="ChEBI" id="CHEBI:57692"/>
    </cofactor>
</comment>
<evidence type="ECO:0000256" key="14">
    <source>
        <dbReference type="ARBA" id="ARBA00048407"/>
    </source>
</evidence>
<evidence type="ECO:0000256" key="2">
    <source>
        <dbReference type="ARBA" id="ARBA00004924"/>
    </source>
</evidence>
<comment type="catalytic activity">
    <reaction evidence="14">
        <text>L-lysine + NADPH + O2 = N(6)-hydroxy-L-lysine + NADP(+) + H2O</text>
        <dbReference type="Rhea" id="RHEA:23228"/>
        <dbReference type="ChEBI" id="CHEBI:15377"/>
        <dbReference type="ChEBI" id="CHEBI:15379"/>
        <dbReference type="ChEBI" id="CHEBI:32551"/>
        <dbReference type="ChEBI" id="CHEBI:57783"/>
        <dbReference type="ChEBI" id="CHEBI:57820"/>
        <dbReference type="ChEBI" id="CHEBI:58349"/>
        <dbReference type="EC" id="1.14.13.59"/>
    </reaction>
</comment>
<keyword evidence="16" id="KW-1185">Reference proteome</keyword>
<evidence type="ECO:0000256" key="11">
    <source>
        <dbReference type="ARBA" id="ARBA00031158"/>
    </source>
</evidence>
<evidence type="ECO:0000313" key="16">
    <source>
        <dbReference type="Proteomes" id="UP001225034"/>
    </source>
</evidence>
<comment type="similarity">
    <text evidence="3">Belongs to the lysine N(6)-hydroxylase/L-ornithine N(5)-oxygenase family.</text>
</comment>
<keyword evidence="6" id="KW-0285">Flavoprotein</keyword>
<keyword evidence="9 15" id="KW-0560">Oxidoreductase</keyword>
<dbReference type="Pfam" id="PF13434">
    <property type="entry name" value="Lys_Orn_oxgnase"/>
    <property type="match status" value="1"/>
</dbReference>
<dbReference type="PANTHER" id="PTHR42802:SF1">
    <property type="entry name" value="L-ORNITHINE N(5)-MONOOXYGENASE"/>
    <property type="match status" value="1"/>
</dbReference>
<gene>
    <name evidence="15" type="ORF">J2S05_003128</name>
</gene>
<evidence type="ECO:0000256" key="13">
    <source>
        <dbReference type="ARBA" id="ARBA00032738"/>
    </source>
</evidence>
<evidence type="ECO:0000256" key="6">
    <source>
        <dbReference type="ARBA" id="ARBA00022630"/>
    </source>
</evidence>
<dbReference type="RefSeq" id="WP_306984294.1">
    <property type="nucleotide sequence ID" value="NZ_JAUSUA010000005.1"/>
</dbReference>
<accession>A0ABT9YM96</accession>